<dbReference type="Proteomes" id="UP000828390">
    <property type="component" value="Unassembled WGS sequence"/>
</dbReference>
<organism evidence="1 2">
    <name type="scientific">Dreissena polymorpha</name>
    <name type="common">Zebra mussel</name>
    <name type="synonym">Mytilus polymorpha</name>
    <dbReference type="NCBI Taxonomy" id="45954"/>
    <lineage>
        <taxon>Eukaryota</taxon>
        <taxon>Metazoa</taxon>
        <taxon>Spiralia</taxon>
        <taxon>Lophotrochozoa</taxon>
        <taxon>Mollusca</taxon>
        <taxon>Bivalvia</taxon>
        <taxon>Autobranchia</taxon>
        <taxon>Heteroconchia</taxon>
        <taxon>Euheterodonta</taxon>
        <taxon>Imparidentia</taxon>
        <taxon>Neoheterodontei</taxon>
        <taxon>Myida</taxon>
        <taxon>Dreissenoidea</taxon>
        <taxon>Dreissenidae</taxon>
        <taxon>Dreissena</taxon>
    </lineage>
</organism>
<evidence type="ECO:0000313" key="2">
    <source>
        <dbReference type="Proteomes" id="UP000828390"/>
    </source>
</evidence>
<sequence length="78" mass="9164">MIRVILNRLKSKAEGLLAEEKAEFRAGRRVEQSSCRNTCNASCSTTLLEKAYDRVWYNCPRHFTRRFNIDEELVQVIQ</sequence>
<reference evidence="1" key="1">
    <citation type="journal article" date="2019" name="bioRxiv">
        <title>The Genome of the Zebra Mussel, Dreissena polymorpha: A Resource for Invasive Species Research.</title>
        <authorList>
            <person name="McCartney M.A."/>
            <person name="Auch B."/>
            <person name="Kono T."/>
            <person name="Mallez S."/>
            <person name="Zhang Y."/>
            <person name="Obille A."/>
            <person name="Becker A."/>
            <person name="Abrahante J.E."/>
            <person name="Garbe J."/>
            <person name="Badalamenti J.P."/>
            <person name="Herman A."/>
            <person name="Mangelson H."/>
            <person name="Liachko I."/>
            <person name="Sullivan S."/>
            <person name="Sone E.D."/>
            <person name="Koren S."/>
            <person name="Silverstein K.A.T."/>
            <person name="Beckman K.B."/>
            <person name="Gohl D.M."/>
        </authorList>
    </citation>
    <scope>NUCLEOTIDE SEQUENCE</scope>
    <source>
        <strain evidence="1">Duluth1</strain>
        <tissue evidence="1">Whole animal</tissue>
    </source>
</reference>
<name>A0A9D4MFS4_DREPO</name>
<protein>
    <submittedName>
        <fullName evidence="1">Uncharacterized protein</fullName>
    </submittedName>
</protein>
<keyword evidence="2" id="KW-1185">Reference proteome</keyword>
<reference evidence="1" key="2">
    <citation type="submission" date="2020-11" db="EMBL/GenBank/DDBJ databases">
        <authorList>
            <person name="McCartney M.A."/>
            <person name="Auch B."/>
            <person name="Kono T."/>
            <person name="Mallez S."/>
            <person name="Becker A."/>
            <person name="Gohl D.M."/>
            <person name="Silverstein K.A.T."/>
            <person name="Koren S."/>
            <person name="Bechman K.B."/>
            <person name="Herman A."/>
            <person name="Abrahante J.E."/>
            <person name="Garbe J."/>
        </authorList>
    </citation>
    <scope>NUCLEOTIDE SEQUENCE</scope>
    <source>
        <strain evidence="1">Duluth1</strain>
        <tissue evidence="1">Whole animal</tissue>
    </source>
</reference>
<accession>A0A9D4MFS4</accession>
<proteinExistence type="predicted"/>
<gene>
    <name evidence="1" type="ORF">DPMN_038139</name>
</gene>
<dbReference type="EMBL" id="JAIWYP010000002">
    <property type="protein sequence ID" value="KAH3874884.1"/>
    <property type="molecule type" value="Genomic_DNA"/>
</dbReference>
<dbReference type="AlphaFoldDB" id="A0A9D4MFS4"/>
<comment type="caution">
    <text evidence="1">The sequence shown here is derived from an EMBL/GenBank/DDBJ whole genome shotgun (WGS) entry which is preliminary data.</text>
</comment>
<evidence type="ECO:0000313" key="1">
    <source>
        <dbReference type="EMBL" id="KAH3874884.1"/>
    </source>
</evidence>